<sequence>MPYPDLPLKLAGAGVWASTVHAEADAGSSSRSRQRGSPRRLFHFSKKPYILARIVSPSAAASSTEEVEALLKWKASLGNQSHSLLTSWVLTPNNKTNSSSHIKTRSSPCNWVGITCDKVGSVAKINLTSAGLKGTLHDFGFLSFPNLVSLDLSNNSLSGTIPTHIGNLSKLTILFLDRNQLRGSIPREAGNLMNLNELSLSTNLLTGSIPFTLGNLTNLSFLYLWNNKLSGSIPLEIGNLSNLIELDLSSNNLTSSIPHLLSLIDLELGNNILTGTIPASLELGINALTGTIPASLGNLSNLTTLYLYGNQLSGSIPRELGNLKSLIDLELGNNALTGTIPTSLGNLNSLTTLYIHHNQLSGSIPRELGNLKSLTDLELGINALTGTIPASLGNRITGNIPLELLKLTRLEYLDLSSNQLVGEIPKEIGRLASLFELALNDNYLSGNIPLEFSMLSNLQHLNLAANNLSGSIVKQLGDCLKLLSLNLSKNKFSGSIPFHIGSLPSLQVLDLSQNSLSGEIAPQIGNLKRLEMLNLSHNKLSGSIPSTFIEMLSLIFVDISYNELEGPLPHIKAFQNAPTDAIRNNKGLCGNATSLQTCATSIRNKAKMKEGHKVLILIALPFLGTLCLVFALIGIFSIFCKRVRHVENDSGEMHNENLFSIWSYDGKLVYEDIIEATEAFNTNHCIGVGGYGSVYKAELSTGQVVAIKKFHPLQDGETDDLKSLTSEIRALAEIRHRNIVKLHGFCLHARHSFLVYEYFERGSLAKILSSVEQATELDWVKRVKVIRDVAHALSYIHHDCSPSIVHRDITSNNVLLDLEYGAHLSDFGTARFLKPDLSHWTSLAGTYGYIAPELAYTMQVTEKCDVYSFGVVTLEVIMGEHPTKIISGISPLSSASIGKKILLKDVLDQRLSPPILQVVDEVVSIVKVAFSCLHASPQSRPTMKQVSQKLSIHKANSLESSEMIKLEQLMRLEVQL</sequence>
<comment type="catalytic activity">
    <reaction evidence="18">
        <text>L-threonyl-[protein] + ATP = O-phospho-L-threonyl-[protein] + ADP + H(+)</text>
        <dbReference type="Rhea" id="RHEA:46608"/>
        <dbReference type="Rhea" id="RHEA-COMP:11060"/>
        <dbReference type="Rhea" id="RHEA-COMP:11605"/>
        <dbReference type="ChEBI" id="CHEBI:15378"/>
        <dbReference type="ChEBI" id="CHEBI:30013"/>
        <dbReference type="ChEBI" id="CHEBI:30616"/>
        <dbReference type="ChEBI" id="CHEBI:61977"/>
        <dbReference type="ChEBI" id="CHEBI:456216"/>
        <dbReference type="EC" id="2.7.11.1"/>
    </reaction>
</comment>
<keyword evidence="17" id="KW-0325">Glycoprotein</keyword>
<dbReference type="PROSITE" id="PS50011">
    <property type="entry name" value="PROTEIN_KINASE_DOM"/>
    <property type="match status" value="1"/>
</dbReference>
<keyword evidence="12" id="KW-0418">Kinase</keyword>
<evidence type="ECO:0000256" key="20">
    <source>
        <dbReference type="PROSITE-ProRule" id="PRU10141"/>
    </source>
</evidence>
<evidence type="ECO:0000256" key="21">
    <source>
        <dbReference type="SAM" id="Phobius"/>
    </source>
</evidence>
<dbReference type="AlphaFoldDB" id="A0A834YD03"/>
<keyword evidence="8 21" id="KW-0812">Transmembrane</keyword>
<dbReference type="OMA" id="WTIVTST"/>
<dbReference type="InterPro" id="IPR017441">
    <property type="entry name" value="Protein_kinase_ATP_BS"/>
</dbReference>
<evidence type="ECO:0000256" key="17">
    <source>
        <dbReference type="ARBA" id="ARBA00023180"/>
    </source>
</evidence>
<dbReference type="PRINTS" id="PR00019">
    <property type="entry name" value="LEURICHRPT"/>
</dbReference>
<dbReference type="Pfam" id="PF13855">
    <property type="entry name" value="LRR_8"/>
    <property type="match status" value="1"/>
</dbReference>
<evidence type="ECO:0000256" key="11">
    <source>
        <dbReference type="ARBA" id="ARBA00022741"/>
    </source>
</evidence>
<dbReference type="FunFam" id="3.80.10.10:FF:000233">
    <property type="entry name" value="Leucine-rich repeat receptor-like protein kinase TDR"/>
    <property type="match status" value="1"/>
</dbReference>
<protein>
    <recommendedName>
        <fullName evidence="3">non-specific serine/threonine protein kinase</fullName>
        <ecNumber evidence="3">2.7.11.1</ecNumber>
    </recommendedName>
</protein>
<dbReference type="SUPFAM" id="SSF56112">
    <property type="entry name" value="Protein kinase-like (PK-like)"/>
    <property type="match status" value="1"/>
</dbReference>
<dbReference type="Gene3D" id="3.30.200.20">
    <property type="entry name" value="Phosphorylase Kinase, domain 1"/>
    <property type="match status" value="1"/>
</dbReference>
<evidence type="ECO:0000313" key="24">
    <source>
        <dbReference type="Proteomes" id="UP000655225"/>
    </source>
</evidence>
<dbReference type="FunFam" id="3.80.10.10:FF:000719">
    <property type="entry name" value="MDIS1-interacting receptor like kinase 2 isoform A"/>
    <property type="match status" value="1"/>
</dbReference>
<dbReference type="PROSITE" id="PS00109">
    <property type="entry name" value="PROTEIN_KINASE_TYR"/>
    <property type="match status" value="1"/>
</dbReference>
<evidence type="ECO:0000256" key="6">
    <source>
        <dbReference type="ARBA" id="ARBA00022614"/>
    </source>
</evidence>
<dbReference type="PANTHER" id="PTHR48053:SF22">
    <property type="entry name" value="MDIS1-INTERACTING RECEPTOR LIKE KINASE 2-LIKE"/>
    <property type="match status" value="1"/>
</dbReference>
<evidence type="ECO:0000256" key="3">
    <source>
        <dbReference type="ARBA" id="ARBA00012513"/>
    </source>
</evidence>
<keyword evidence="4" id="KW-0723">Serine/threonine-protein kinase</keyword>
<comment type="catalytic activity">
    <reaction evidence="19">
        <text>L-seryl-[protein] + ATP = O-phospho-L-seryl-[protein] + ADP + H(+)</text>
        <dbReference type="Rhea" id="RHEA:17989"/>
        <dbReference type="Rhea" id="RHEA-COMP:9863"/>
        <dbReference type="Rhea" id="RHEA-COMP:11604"/>
        <dbReference type="ChEBI" id="CHEBI:15378"/>
        <dbReference type="ChEBI" id="CHEBI:29999"/>
        <dbReference type="ChEBI" id="CHEBI:30616"/>
        <dbReference type="ChEBI" id="CHEBI:83421"/>
        <dbReference type="ChEBI" id="CHEBI:456216"/>
        <dbReference type="EC" id="2.7.11.1"/>
    </reaction>
</comment>
<dbReference type="FunFam" id="3.80.10.10:FF:000400">
    <property type="entry name" value="Nuclear pore complex protein NUP107"/>
    <property type="match status" value="1"/>
</dbReference>
<comment type="subcellular location">
    <subcellularLocation>
        <location evidence="1">Cell membrane</location>
    </subcellularLocation>
    <subcellularLocation>
        <location evidence="2">Membrane</location>
        <topology evidence="2">Single-pass type I membrane protein</topology>
    </subcellularLocation>
</comment>
<dbReference type="SMART" id="SM00365">
    <property type="entry name" value="LRR_SD22"/>
    <property type="match status" value="7"/>
</dbReference>
<dbReference type="InterPro" id="IPR051716">
    <property type="entry name" value="Plant_RL_S/T_kinase"/>
</dbReference>
<evidence type="ECO:0000256" key="15">
    <source>
        <dbReference type="ARBA" id="ARBA00023136"/>
    </source>
</evidence>
<dbReference type="InterPro" id="IPR008266">
    <property type="entry name" value="Tyr_kinase_AS"/>
</dbReference>
<evidence type="ECO:0000256" key="7">
    <source>
        <dbReference type="ARBA" id="ARBA00022679"/>
    </source>
</evidence>
<dbReference type="GO" id="GO:0005524">
    <property type="term" value="F:ATP binding"/>
    <property type="evidence" value="ECO:0007669"/>
    <property type="project" value="UniProtKB-UniRule"/>
</dbReference>
<dbReference type="GO" id="GO:0004674">
    <property type="term" value="F:protein serine/threonine kinase activity"/>
    <property type="evidence" value="ECO:0007669"/>
    <property type="project" value="UniProtKB-KW"/>
</dbReference>
<dbReference type="Pfam" id="PF08263">
    <property type="entry name" value="LRRNT_2"/>
    <property type="match status" value="1"/>
</dbReference>
<dbReference type="Gene3D" id="1.10.510.10">
    <property type="entry name" value="Transferase(Phosphotransferase) domain 1"/>
    <property type="match status" value="1"/>
</dbReference>
<keyword evidence="10" id="KW-0677">Repeat</keyword>
<accession>A0A834YD03</accession>
<evidence type="ECO:0000256" key="16">
    <source>
        <dbReference type="ARBA" id="ARBA00023170"/>
    </source>
</evidence>
<dbReference type="GO" id="GO:0009791">
    <property type="term" value="P:post-embryonic development"/>
    <property type="evidence" value="ECO:0007669"/>
    <property type="project" value="UniProtKB-ARBA"/>
</dbReference>
<dbReference type="InterPro" id="IPR013210">
    <property type="entry name" value="LRR_N_plant-typ"/>
</dbReference>
<evidence type="ECO:0000256" key="4">
    <source>
        <dbReference type="ARBA" id="ARBA00022527"/>
    </source>
</evidence>
<dbReference type="Pfam" id="PF00560">
    <property type="entry name" value="LRR_1"/>
    <property type="match status" value="10"/>
</dbReference>
<keyword evidence="16" id="KW-0675">Receptor</keyword>
<keyword evidence="6" id="KW-0433">Leucine-rich repeat</keyword>
<evidence type="ECO:0000256" key="8">
    <source>
        <dbReference type="ARBA" id="ARBA00022692"/>
    </source>
</evidence>
<name>A0A834YD03_TETSI</name>
<evidence type="ECO:0000256" key="1">
    <source>
        <dbReference type="ARBA" id="ARBA00004236"/>
    </source>
</evidence>
<feature type="domain" description="Protein kinase" evidence="22">
    <location>
        <begin position="680"/>
        <end position="956"/>
    </location>
</feature>
<dbReference type="PROSITE" id="PS00107">
    <property type="entry name" value="PROTEIN_KINASE_ATP"/>
    <property type="match status" value="1"/>
</dbReference>
<feature type="transmembrane region" description="Helical" evidence="21">
    <location>
        <begin position="614"/>
        <end position="639"/>
    </location>
</feature>
<dbReference type="SMART" id="SM00369">
    <property type="entry name" value="LRR_TYP"/>
    <property type="match status" value="10"/>
</dbReference>
<evidence type="ECO:0000256" key="13">
    <source>
        <dbReference type="ARBA" id="ARBA00022840"/>
    </source>
</evidence>
<organism evidence="23 24">
    <name type="scientific">Tetracentron sinense</name>
    <name type="common">Spur-leaf</name>
    <dbReference type="NCBI Taxonomy" id="13715"/>
    <lineage>
        <taxon>Eukaryota</taxon>
        <taxon>Viridiplantae</taxon>
        <taxon>Streptophyta</taxon>
        <taxon>Embryophyta</taxon>
        <taxon>Tracheophyta</taxon>
        <taxon>Spermatophyta</taxon>
        <taxon>Magnoliopsida</taxon>
        <taxon>Trochodendrales</taxon>
        <taxon>Trochodendraceae</taxon>
        <taxon>Tetracentron</taxon>
    </lineage>
</organism>
<feature type="binding site" evidence="20">
    <location>
        <position position="709"/>
    </location>
    <ligand>
        <name>ATP</name>
        <dbReference type="ChEBI" id="CHEBI:30616"/>
    </ligand>
</feature>
<evidence type="ECO:0000256" key="14">
    <source>
        <dbReference type="ARBA" id="ARBA00022989"/>
    </source>
</evidence>
<dbReference type="EMBL" id="JABCRI010000024">
    <property type="protein sequence ID" value="KAF8377295.1"/>
    <property type="molecule type" value="Genomic_DNA"/>
</dbReference>
<dbReference type="OrthoDB" id="676979at2759"/>
<evidence type="ECO:0000256" key="2">
    <source>
        <dbReference type="ARBA" id="ARBA00004479"/>
    </source>
</evidence>
<comment type="caution">
    <text evidence="23">The sequence shown here is derived from an EMBL/GenBank/DDBJ whole genome shotgun (WGS) entry which is preliminary data.</text>
</comment>
<keyword evidence="13 20" id="KW-0067">ATP-binding</keyword>
<evidence type="ECO:0000256" key="10">
    <source>
        <dbReference type="ARBA" id="ARBA00022737"/>
    </source>
</evidence>
<proteinExistence type="predicted"/>
<dbReference type="EC" id="2.7.11.1" evidence="3"/>
<evidence type="ECO:0000256" key="5">
    <source>
        <dbReference type="ARBA" id="ARBA00022553"/>
    </source>
</evidence>
<keyword evidence="7" id="KW-0808">Transferase</keyword>
<keyword evidence="9" id="KW-0732">Signal</keyword>
<dbReference type="FunFam" id="1.10.510.10:FF:000445">
    <property type="entry name" value="MDIS1-interacting receptor like kinase 2"/>
    <property type="match status" value="1"/>
</dbReference>
<evidence type="ECO:0000313" key="23">
    <source>
        <dbReference type="EMBL" id="KAF8377295.1"/>
    </source>
</evidence>
<keyword evidence="14 21" id="KW-1133">Transmembrane helix</keyword>
<dbReference type="InterPro" id="IPR003591">
    <property type="entry name" value="Leu-rich_rpt_typical-subtyp"/>
</dbReference>
<evidence type="ECO:0000256" key="19">
    <source>
        <dbReference type="ARBA" id="ARBA00048679"/>
    </source>
</evidence>
<keyword evidence="24" id="KW-1185">Reference proteome</keyword>
<dbReference type="FunFam" id="3.30.200.20:FF:000309">
    <property type="entry name" value="Leucine-rich repeat receptor protein kinase MSP1"/>
    <property type="match status" value="1"/>
</dbReference>
<dbReference type="Gene3D" id="3.80.10.10">
    <property type="entry name" value="Ribonuclease Inhibitor"/>
    <property type="match status" value="4"/>
</dbReference>
<dbReference type="InterPro" id="IPR011009">
    <property type="entry name" value="Kinase-like_dom_sf"/>
</dbReference>
<dbReference type="InterPro" id="IPR000719">
    <property type="entry name" value="Prot_kinase_dom"/>
</dbReference>
<dbReference type="SUPFAM" id="SSF52058">
    <property type="entry name" value="L domain-like"/>
    <property type="match status" value="2"/>
</dbReference>
<dbReference type="Proteomes" id="UP000655225">
    <property type="component" value="Unassembled WGS sequence"/>
</dbReference>
<dbReference type="PROSITE" id="PS51450">
    <property type="entry name" value="LRR"/>
    <property type="match status" value="1"/>
</dbReference>
<evidence type="ECO:0000259" key="22">
    <source>
        <dbReference type="PROSITE" id="PS50011"/>
    </source>
</evidence>
<dbReference type="Pfam" id="PF00069">
    <property type="entry name" value="Pkinase"/>
    <property type="match status" value="1"/>
</dbReference>
<gene>
    <name evidence="23" type="ORF">HHK36_030670</name>
</gene>
<evidence type="ECO:0000256" key="12">
    <source>
        <dbReference type="ARBA" id="ARBA00022777"/>
    </source>
</evidence>
<dbReference type="InterPro" id="IPR001611">
    <property type="entry name" value="Leu-rich_rpt"/>
</dbReference>
<reference evidence="23 24" key="1">
    <citation type="submission" date="2020-04" db="EMBL/GenBank/DDBJ databases">
        <title>Plant Genome Project.</title>
        <authorList>
            <person name="Zhang R.-G."/>
        </authorList>
    </citation>
    <scope>NUCLEOTIDE SEQUENCE [LARGE SCALE GENOMIC DNA]</scope>
    <source>
        <strain evidence="23">YNK0</strain>
        <tissue evidence="23">Leaf</tissue>
    </source>
</reference>
<evidence type="ECO:0000256" key="9">
    <source>
        <dbReference type="ARBA" id="ARBA00022729"/>
    </source>
</evidence>
<dbReference type="InterPro" id="IPR032675">
    <property type="entry name" value="LRR_dom_sf"/>
</dbReference>
<dbReference type="GO" id="GO:0005886">
    <property type="term" value="C:plasma membrane"/>
    <property type="evidence" value="ECO:0007669"/>
    <property type="project" value="UniProtKB-SubCell"/>
</dbReference>
<keyword evidence="5" id="KW-0597">Phosphoprotein</keyword>
<dbReference type="PANTHER" id="PTHR48053">
    <property type="entry name" value="LEUCINE RICH REPEAT FAMILY PROTEIN, EXPRESSED"/>
    <property type="match status" value="1"/>
</dbReference>
<evidence type="ECO:0000256" key="18">
    <source>
        <dbReference type="ARBA" id="ARBA00047899"/>
    </source>
</evidence>
<keyword evidence="15 21" id="KW-0472">Membrane</keyword>
<keyword evidence="11 20" id="KW-0547">Nucleotide-binding</keyword>